<evidence type="ECO:0000313" key="2">
    <source>
        <dbReference type="Proteomes" id="UP001055072"/>
    </source>
</evidence>
<gene>
    <name evidence="1" type="ORF">BDY19DRAFT_558355</name>
</gene>
<accession>A0ACB8TQ58</accession>
<organism evidence="1 2">
    <name type="scientific">Irpex rosettiformis</name>
    <dbReference type="NCBI Taxonomy" id="378272"/>
    <lineage>
        <taxon>Eukaryota</taxon>
        <taxon>Fungi</taxon>
        <taxon>Dikarya</taxon>
        <taxon>Basidiomycota</taxon>
        <taxon>Agaricomycotina</taxon>
        <taxon>Agaricomycetes</taxon>
        <taxon>Polyporales</taxon>
        <taxon>Irpicaceae</taxon>
        <taxon>Irpex</taxon>
    </lineage>
</organism>
<name>A0ACB8TQ58_9APHY</name>
<proteinExistence type="predicted"/>
<reference evidence="1" key="1">
    <citation type="journal article" date="2021" name="Environ. Microbiol.">
        <title>Gene family expansions and transcriptome signatures uncover fungal adaptations to wood decay.</title>
        <authorList>
            <person name="Hage H."/>
            <person name="Miyauchi S."/>
            <person name="Viragh M."/>
            <person name="Drula E."/>
            <person name="Min B."/>
            <person name="Chaduli D."/>
            <person name="Navarro D."/>
            <person name="Favel A."/>
            <person name="Norest M."/>
            <person name="Lesage-Meessen L."/>
            <person name="Balint B."/>
            <person name="Merenyi Z."/>
            <person name="de Eugenio L."/>
            <person name="Morin E."/>
            <person name="Martinez A.T."/>
            <person name="Baldrian P."/>
            <person name="Stursova M."/>
            <person name="Martinez M.J."/>
            <person name="Novotny C."/>
            <person name="Magnuson J.K."/>
            <person name="Spatafora J.W."/>
            <person name="Maurice S."/>
            <person name="Pangilinan J."/>
            <person name="Andreopoulos W."/>
            <person name="LaButti K."/>
            <person name="Hundley H."/>
            <person name="Na H."/>
            <person name="Kuo A."/>
            <person name="Barry K."/>
            <person name="Lipzen A."/>
            <person name="Henrissat B."/>
            <person name="Riley R."/>
            <person name="Ahrendt S."/>
            <person name="Nagy L.G."/>
            <person name="Grigoriev I.V."/>
            <person name="Martin F."/>
            <person name="Rosso M.N."/>
        </authorList>
    </citation>
    <scope>NUCLEOTIDE SEQUENCE</scope>
    <source>
        <strain evidence="1">CBS 384.51</strain>
    </source>
</reference>
<dbReference type="Proteomes" id="UP001055072">
    <property type="component" value="Unassembled WGS sequence"/>
</dbReference>
<evidence type="ECO:0000313" key="1">
    <source>
        <dbReference type="EMBL" id="KAI0084145.1"/>
    </source>
</evidence>
<sequence>MAHSHKPQIVPPSSSSELSEPSTISPEDESKEQLTGTREENPQVIMHEPGKQAADIKNAGNGDKVAKEGFSGGGYTGTYRSKSKL</sequence>
<dbReference type="EMBL" id="MU274947">
    <property type="protein sequence ID" value="KAI0084145.1"/>
    <property type="molecule type" value="Genomic_DNA"/>
</dbReference>
<keyword evidence="2" id="KW-1185">Reference proteome</keyword>
<comment type="caution">
    <text evidence="1">The sequence shown here is derived from an EMBL/GenBank/DDBJ whole genome shotgun (WGS) entry which is preliminary data.</text>
</comment>
<protein>
    <submittedName>
        <fullName evidence="1">Uncharacterized protein</fullName>
    </submittedName>
</protein>